<dbReference type="Proteomes" id="UP001165289">
    <property type="component" value="Unassembled WGS sequence"/>
</dbReference>
<evidence type="ECO:0000256" key="5">
    <source>
        <dbReference type="RuleBase" id="RU000487"/>
    </source>
</evidence>
<evidence type="ECO:0000256" key="4">
    <source>
        <dbReference type="ARBA" id="ARBA00023242"/>
    </source>
</evidence>
<dbReference type="EMBL" id="JAKMXF010000133">
    <property type="protein sequence ID" value="KAI6656988.1"/>
    <property type="molecule type" value="Genomic_DNA"/>
</dbReference>
<evidence type="ECO:0000256" key="1">
    <source>
        <dbReference type="ARBA" id="ARBA00004123"/>
    </source>
</evidence>
<comment type="subcellular location">
    <subcellularLocation>
        <location evidence="1">Nucleus</location>
    </subcellularLocation>
</comment>
<proteinExistence type="inferred from homology"/>
<organism evidence="7 8">
    <name type="scientific">Oopsacas minuta</name>
    <dbReference type="NCBI Taxonomy" id="111878"/>
    <lineage>
        <taxon>Eukaryota</taxon>
        <taxon>Metazoa</taxon>
        <taxon>Porifera</taxon>
        <taxon>Hexactinellida</taxon>
        <taxon>Hexasterophora</taxon>
        <taxon>Lyssacinosida</taxon>
        <taxon>Leucopsacidae</taxon>
        <taxon>Oopsacas</taxon>
    </lineage>
</organism>
<dbReference type="InterPro" id="IPR004000">
    <property type="entry name" value="Actin"/>
</dbReference>
<comment type="similarity">
    <text evidence="5">Belongs to the actin family.</text>
</comment>
<keyword evidence="6" id="KW-0175">Coiled coil</keyword>
<reference evidence="7 8" key="1">
    <citation type="journal article" date="2023" name="BMC Biol.">
        <title>The compact genome of the sponge Oopsacas minuta (Hexactinellida) is lacking key metazoan core genes.</title>
        <authorList>
            <person name="Santini S."/>
            <person name="Schenkelaars Q."/>
            <person name="Jourda C."/>
            <person name="Duchesne M."/>
            <person name="Belahbib H."/>
            <person name="Rocher C."/>
            <person name="Selva M."/>
            <person name="Riesgo A."/>
            <person name="Vervoort M."/>
            <person name="Leys S.P."/>
            <person name="Kodjabachian L."/>
            <person name="Le Bivic A."/>
            <person name="Borchiellini C."/>
            <person name="Claverie J.M."/>
            <person name="Renard E."/>
        </authorList>
    </citation>
    <scope>NUCLEOTIDE SEQUENCE [LARGE SCALE GENOMIC DNA]</scope>
    <source>
        <strain evidence="7">SPO-2</strain>
    </source>
</reference>
<sequence>MQSSSSSITEGALLLQNDIYFRDYSEFRDKGACLVIDNGSHKCRVGWSGDQDPRIVFPNVTARPRTKRTELENVVIVGNEIVNMESMRSYLKSQFERDIVMNFDVQEHVFDYLFSHMGVDADSVQVPVLLTETLCNPPTSRVNMTQLLFECYRVPKVAYGIDCLFSYRYNHQKIPSLADCQDCFIINSGTYSTHVIPILDGKMDLSHTKRINLGGTHTLKFMQKFLQLKYSQYPNSILQTKMQEVIENHSYIALDFPEELNNWRDPVKMQQQSYVYQLDMVDPAKKEEQERVRRRKLIINIQNKQLKEVEGKISPLYQRQLHLQALKEMDEESNALQFSLEREGISSQDELSDVIRDVEKQIDKLREKKIQILEKKEKIENPSASVEPEEKKYSEEELSLARSKRQELLDRITEREQLRSELNKRGSLANQQKTKLLNRLANIMDSSSYSSVNLSDMDLDAQEKKILDTMDDTASKRDQQEIDDIEHILKLYDPLYGKSMDPASLHQISIGIEKFRCPEVVFRPTMIGLDQTGIVDTIDWILKQYPENIQSRLNHNFFVTGGNTCYPGFCDRLHKDLTQTLPIHTDIKIHRAGRPNLDAWTGASWWAASNPDERFMTRSEYQEKGVHYFPEHFASNIYYPQKKDASSSEEA</sequence>
<dbReference type="InterPro" id="IPR043129">
    <property type="entry name" value="ATPase_NBD"/>
</dbReference>
<dbReference type="PANTHER" id="PTHR11937">
    <property type="entry name" value="ACTIN"/>
    <property type="match status" value="1"/>
</dbReference>
<evidence type="ECO:0000313" key="8">
    <source>
        <dbReference type="Proteomes" id="UP001165289"/>
    </source>
</evidence>
<dbReference type="Gene3D" id="3.30.420.40">
    <property type="match status" value="4"/>
</dbReference>
<comment type="caution">
    <text evidence="7">The sequence shown here is derived from an EMBL/GenBank/DDBJ whole genome shotgun (WGS) entry which is preliminary data.</text>
</comment>
<dbReference type="FunFam" id="3.30.420.40:FF:000122">
    <property type="entry name" value="ARP5 actin-related protein 5 homolog"/>
    <property type="match status" value="1"/>
</dbReference>
<name>A0AAV7K786_9METZ</name>
<dbReference type="SMART" id="SM00268">
    <property type="entry name" value="ACTIN"/>
    <property type="match status" value="1"/>
</dbReference>
<feature type="coiled-coil region" evidence="6">
    <location>
        <begin position="348"/>
        <end position="375"/>
    </location>
</feature>
<dbReference type="CDD" id="cd10211">
    <property type="entry name" value="ASKHA_NBD_Arp5"/>
    <property type="match status" value="1"/>
</dbReference>
<keyword evidence="8" id="KW-1185">Reference proteome</keyword>
<dbReference type="SUPFAM" id="SSF53067">
    <property type="entry name" value="Actin-like ATPase domain"/>
    <property type="match status" value="2"/>
</dbReference>
<keyword evidence="2" id="KW-0805">Transcription regulation</keyword>
<dbReference type="Pfam" id="PF00022">
    <property type="entry name" value="Actin"/>
    <property type="match status" value="2"/>
</dbReference>
<gene>
    <name evidence="7" type="ORF">LOD99_16289</name>
</gene>
<evidence type="ECO:0000256" key="2">
    <source>
        <dbReference type="ARBA" id="ARBA00023015"/>
    </source>
</evidence>
<evidence type="ECO:0000256" key="6">
    <source>
        <dbReference type="SAM" id="Coils"/>
    </source>
</evidence>
<evidence type="ECO:0000313" key="7">
    <source>
        <dbReference type="EMBL" id="KAI6656988.1"/>
    </source>
</evidence>
<dbReference type="Gene3D" id="3.90.640.10">
    <property type="entry name" value="Actin, Chain A, domain 4"/>
    <property type="match status" value="2"/>
</dbReference>
<keyword evidence="3" id="KW-0804">Transcription</keyword>
<evidence type="ECO:0000256" key="3">
    <source>
        <dbReference type="ARBA" id="ARBA00023163"/>
    </source>
</evidence>
<accession>A0AAV7K786</accession>
<dbReference type="GO" id="GO:0005634">
    <property type="term" value="C:nucleus"/>
    <property type="evidence" value="ECO:0007669"/>
    <property type="project" value="UniProtKB-SubCell"/>
</dbReference>
<keyword evidence="4" id="KW-0539">Nucleus</keyword>
<protein>
    <submittedName>
        <fullName evidence="7">Actin-related protein 5</fullName>
    </submittedName>
</protein>
<dbReference type="AlphaFoldDB" id="A0AAV7K786"/>